<keyword evidence="2" id="KW-1185">Reference proteome</keyword>
<name>A0ABS8RYI1_DATST</name>
<protein>
    <submittedName>
        <fullName evidence="1">Uncharacterized protein</fullName>
    </submittedName>
</protein>
<evidence type="ECO:0000313" key="2">
    <source>
        <dbReference type="Proteomes" id="UP000823775"/>
    </source>
</evidence>
<gene>
    <name evidence="1" type="ORF">HAX54_013442</name>
</gene>
<evidence type="ECO:0000313" key="1">
    <source>
        <dbReference type="EMBL" id="MCD7451793.1"/>
    </source>
</evidence>
<comment type="caution">
    <text evidence="1">The sequence shown here is derived from an EMBL/GenBank/DDBJ whole genome shotgun (WGS) entry which is preliminary data.</text>
</comment>
<sequence length="102" mass="11853">MAIVLLSHNNHLSEVLDHNLRSKIPITCLWPLNGAFESLVDSNCGRNFQIMQFIRAQFVPMEWKNELAQIVHGRINWSARLLTPILYYQLIAFWTFGEHCNG</sequence>
<dbReference type="EMBL" id="JACEIK010000181">
    <property type="protein sequence ID" value="MCD7451793.1"/>
    <property type="molecule type" value="Genomic_DNA"/>
</dbReference>
<proteinExistence type="predicted"/>
<accession>A0ABS8RYI1</accession>
<organism evidence="1 2">
    <name type="scientific">Datura stramonium</name>
    <name type="common">Jimsonweed</name>
    <name type="synonym">Common thornapple</name>
    <dbReference type="NCBI Taxonomy" id="4076"/>
    <lineage>
        <taxon>Eukaryota</taxon>
        <taxon>Viridiplantae</taxon>
        <taxon>Streptophyta</taxon>
        <taxon>Embryophyta</taxon>
        <taxon>Tracheophyta</taxon>
        <taxon>Spermatophyta</taxon>
        <taxon>Magnoliopsida</taxon>
        <taxon>eudicotyledons</taxon>
        <taxon>Gunneridae</taxon>
        <taxon>Pentapetalae</taxon>
        <taxon>asterids</taxon>
        <taxon>lamiids</taxon>
        <taxon>Solanales</taxon>
        <taxon>Solanaceae</taxon>
        <taxon>Solanoideae</taxon>
        <taxon>Datureae</taxon>
        <taxon>Datura</taxon>
    </lineage>
</organism>
<reference evidence="1 2" key="1">
    <citation type="journal article" date="2021" name="BMC Genomics">
        <title>Datura genome reveals duplications of psychoactive alkaloid biosynthetic genes and high mutation rate following tissue culture.</title>
        <authorList>
            <person name="Rajewski A."/>
            <person name="Carter-House D."/>
            <person name="Stajich J."/>
            <person name="Litt A."/>
        </authorList>
    </citation>
    <scope>NUCLEOTIDE SEQUENCE [LARGE SCALE GENOMIC DNA]</scope>
    <source>
        <strain evidence="1">AR-01</strain>
    </source>
</reference>
<dbReference type="Proteomes" id="UP000823775">
    <property type="component" value="Unassembled WGS sequence"/>
</dbReference>